<dbReference type="PROSITE" id="PS52016">
    <property type="entry name" value="TONB_DEPENDENT_REC_3"/>
    <property type="match status" value="1"/>
</dbReference>
<gene>
    <name evidence="16" type="ORF">H3Z74_05915</name>
</gene>
<accession>A0A7H0LM26</accession>
<comment type="subcellular location">
    <subcellularLocation>
        <location evidence="1 11">Cell outer membrane</location>
        <topology evidence="1 11">Multi-pass membrane protein</topology>
    </subcellularLocation>
</comment>
<feature type="signal peptide" evidence="13">
    <location>
        <begin position="1"/>
        <end position="29"/>
    </location>
</feature>
<keyword evidence="7" id="KW-0406">Ion transport</keyword>
<evidence type="ECO:0000256" key="2">
    <source>
        <dbReference type="ARBA" id="ARBA00022448"/>
    </source>
</evidence>
<comment type="similarity">
    <text evidence="11 12">Belongs to the TonB-dependent receptor family.</text>
</comment>
<keyword evidence="3 11" id="KW-1134">Transmembrane beta strand</keyword>
<evidence type="ECO:0000256" key="9">
    <source>
        <dbReference type="ARBA" id="ARBA00023136"/>
    </source>
</evidence>
<feature type="domain" description="TonB-dependent receptor-like beta-barrel" evidence="14">
    <location>
        <begin position="308"/>
        <end position="728"/>
    </location>
</feature>
<evidence type="ECO:0000256" key="10">
    <source>
        <dbReference type="ARBA" id="ARBA00023237"/>
    </source>
</evidence>
<name>A0A7H0LM26_9SPHN</name>
<evidence type="ECO:0000256" key="4">
    <source>
        <dbReference type="ARBA" id="ARBA00022496"/>
    </source>
</evidence>
<keyword evidence="13" id="KW-0732">Signal</keyword>
<evidence type="ECO:0000256" key="5">
    <source>
        <dbReference type="ARBA" id="ARBA00022692"/>
    </source>
</evidence>
<reference evidence="16 17" key="1">
    <citation type="submission" date="2020-09" db="EMBL/GenBank/DDBJ databases">
        <title>Sphingomonas sp., a new species isolated from pork steak.</title>
        <authorList>
            <person name="Heidler von Heilborn D."/>
        </authorList>
    </citation>
    <scope>NUCLEOTIDE SEQUENCE [LARGE SCALE GENOMIC DNA]</scope>
    <source>
        <strain evidence="17">S8-3T</strain>
    </source>
</reference>
<feature type="domain" description="TonB-dependent receptor plug" evidence="15">
    <location>
        <begin position="59"/>
        <end position="172"/>
    </location>
</feature>
<dbReference type="KEGG" id="spap:H3Z74_05915"/>
<keyword evidence="6" id="KW-0408">Iron</keyword>
<dbReference type="Pfam" id="PF07715">
    <property type="entry name" value="Plug"/>
    <property type="match status" value="1"/>
</dbReference>
<dbReference type="GO" id="GO:0009279">
    <property type="term" value="C:cell outer membrane"/>
    <property type="evidence" value="ECO:0007669"/>
    <property type="project" value="UniProtKB-SubCell"/>
</dbReference>
<evidence type="ECO:0000256" key="11">
    <source>
        <dbReference type="PROSITE-ProRule" id="PRU01360"/>
    </source>
</evidence>
<evidence type="ECO:0000256" key="8">
    <source>
        <dbReference type="ARBA" id="ARBA00023077"/>
    </source>
</evidence>
<keyword evidence="9 11" id="KW-0472">Membrane</keyword>
<evidence type="ECO:0000256" key="1">
    <source>
        <dbReference type="ARBA" id="ARBA00004571"/>
    </source>
</evidence>
<evidence type="ECO:0000256" key="3">
    <source>
        <dbReference type="ARBA" id="ARBA00022452"/>
    </source>
</evidence>
<dbReference type="GO" id="GO:0006826">
    <property type="term" value="P:iron ion transport"/>
    <property type="evidence" value="ECO:0007669"/>
    <property type="project" value="UniProtKB-KW"/>
</dbReference>
<sequence>MRKGQSVFLGSACALASLAAALATPPALAQTADAAVAASAVEEDSTDIIVTAQKRSEKLQNVPISVTALTQADLERRGVTNLYDVSRIAPSLAVVSSGPGENNLIVRGISSVAGSAATVGYYLDDTPIAASSNAALLSTRGVIDPSMMDISRIEVLRGPQGTLYGSSSMGGTVRYISNQPNLDTVEGKVHAEASDTAHGGFNWNVNGVINLPVVKDKVALRVAGYYRDEDGYIDRYAIDPTNYLAADPTAKKQNNVNTYKTYGVRAALLIQPTETLSITPSFLYQYTKLGSPFTYDGVPGSLSNPIQVRDVDERNVQKSWIANLAIKQQIGPIELLSSSSYYHRDVQLQDDSSKVINYFFGTPTVSPVAMYGSYRNKEFTQELRASSSFEGPFQILVGGFYHDVKAPLTSSIPYPSDFPYRTTAPFASFDTIYAGTRRATLKEYAGFGEASYKITPTLTARAGVRVFQVDQGFYQSGDGLFNGGFSQVTNSSRDHGVTPKATLQWQVTPDKLLYATASKGYRPGGPNNPAPASLCGAEVQGLGLSQGQLNRYSPDNLWNYEIGAKTSWLDRRLTVNASAFYIDWSKVQQQIVLQCGFNITANFGNAVSKGGELEIEFRPIKPLTLSAGFGYTDARLKNDVPGTAAKDGDQLQNVPKWTVTASAEYADRINDDYKGFARIDFSYLGASDFLYDRTSPFYRRPAFSLFNARIGIDPVNAPWEISAFINNITDKRGQTDLPVAISADLPTTRRIALNQPRTIGVGVGYRF</sequence>
<dbReference type="RefSeq" id="WP_187763019.1">
    <property type="nucleotide sequence ID" value="NZ_CP061038.1"/>
</dbReference>
<dbReference type="AlphaFoldDB" id="A0A7H0LM26"/>
<dbReference type="InterPro" id="IPR012910">
    <property type="entry name" value="Plug_dom"/>
</dbReference>
<evidence type="ECO:0000256" key="12">
    <source>
        <dbReference type="RuleBase" id="RU003357"/>
    </source>
</evidence>
<evidence type="ECO:0000256" key="6">
    <source>
        <dbReference type="ARBA" id="ARBA00023004"/>
    </source>
</evidence>
<keyword evidence="17" id="KW-1185">Reference proteome</keyword>
<dbReference type="SUPFAM" id="SSF56935">
    <property type="entry name" value="Porins"/>
    <property type="match status" value="1"/>
</dbReference>
<dbReference type="InterPro" id="IPR000531">
    <property type="entry name" value="Beta-barrel_TonB"/>
</dbReference>
<protein>
    <submittedName>
        <fullName evidence="16">TonB-dependent receptor</fullName>
    </submittedName>
</protein>
<keyword evidence="10 11" id="KW-0998">Cell outer membrane</keyword>
<evidence type="ECO:0000256" key="13">
    <source>
        <dbReference type="SAM" id="SignalP"/>
    </source>
</evidence>
<feature type="chain" id="PRO_5028957263" evidence="13">
    <location>
        <begin position="30"/>
        <end position="767"/>
    </location>
</feature>
<proteinExistence type="inferred from homology"/>
<dbReference type="PANTHER" id="PTHR32552:SF81">
    <property type="entry name" value="TONB-DEPENDENT OUTER MEMBRANE RECEPTOR"/>
    <property type="match status" value="1"/>
</dbReference>
<dbReference type="Proteomes" id="UP000516148">
    <property type="component" value="Chromosome"/>
</dbReference>
<keyword evidence="4" id="KW-0410">Iron transport</keyword>
<keyword evidence="16" id="KW-0675">Receptor</keyword>
<evidence type="ECO:0000259" key="14">
    <source>
        <dbReference type="Pfam" id="PF00593"/>
    </source>
</evidence>
<organism evidence="16 17">
    <name type="scientific">Sphingomonas alpina</name>
    <dbReference type="NCBI Taxonomy" id="653931"/>
    <lineage>
        <taxon>Bacteria</taxon>
        <taxon>Pseudomonadati</taxon>
        <taxon>Pseudomonadota</taxon>
        <taxon>Alphaproteobacteria</taxon>
        <taxon>Sphingomonadales</taxon>
        <taxon>Sphingomonadaceae</taxon>
        <taxon>Sphingomonas</taxon>
    </lineage>
</organism>
<dbReference type="Gene3D" id="2.40.170.20">
    <property type="entry name" value="TonB-dependent receptor, beta-barrel domain"/>
    <property type="match status" value="1"/>
</dbReference>
<keyword evidence="5 11" id="KW-0812">Transmembrane</keyword>
<dbReference type="InterPro" id="IPR036942">
    <property type="entry name" value="Beta-barrel_TonB_sf"/>
</dbReference>
<dbReference type="PANTHER" id="PTHR32552">
    <property type="entry name" value="FERRICHROME IRON RECEPTOR-RELATED"/>
    <property type="match status" value="1"/>
</dbReference>
<dbReference type="CDD" id="cd01347">
    <property type="entry name" value="ligand_gated_channel"/>
    <property type="match status" value="1"/>
</dbReference>
<keyword evidence="2 11" id="KW-0813">Transport</keyword>
<dbReference type="InterPro" id="IPR039426">
    <property type="entry name" value="TonB-dep_rcpt-like"/>
</dbReference>
<evidence type="ECO:0000259" key="15">
    <source>
        <dbReference type="Pfam" id="PF07715"/>
    </source>
</evidence>
<keyword evidence="8 12" id="KW-0798">TonB box</keyword>
<evidence type="ECO:0000313" key="17">
    <source>
        <dbReference type="Proteomes" id="UP000516148"/>
    </source>
</evidence>
<evidence type="ECO:0000313" key="16">
    <source>
        <dbReference type="EMBL" id="QNQ10729.1"/>
    </source>
</evidence>
<evidence type="ECO:0000256" key="7">
    <source>
        <dbReference type="ARBA" id="ARBA00023065"/>
    </source>
</evidence>
<dbReference type="EMBL" id="CP061038">
    <property type="protein sequence ID" value="QNQ10729.1"/>
    <property type="molecule type" value="Genomic_DNA"/>
</dbReference>
<dbReference type="Pfam" id="PF00593">
    <property type="entry name" value="TonB_dep_Rec_b-barrel"/>
    <property type="match status" value="1"/>
</dbReference>